<evidence type="ECO:0000259" key="6">
    <source>
        <dbReference type="PROSITE" id="PS51469"/>
    </source>
</evidence>
<dbReference type="GeneID" id="105263791"/>
<keyword evidence="5" id="KW-0472">Membrane</keyword>
<comment type="subcellular location">
    <subcellularLocation>
        <location evidence="1">Membrane</location>
    </subcellularLocation>
</comment>
<dbReference type="KEGG" id="fas:105263791"/>
<dbReference type="GO" id="GO:0043495">
    <property type="term" value="F:protein-membrane adaptor activity"/>
    <property type="evidence" value="ECO:0007669"/>
    <property type="project" value="TreeGrafter"/>
</dbReference>
<dbReference type="Gene3D" id="2.60.120.260">
    <property type="entry name" value="Galactose-binding domain-like"/>
    <property type="match status" value="1"/>
</dbReference>
<dbReference type="InterPro" id="IPR012919">
    <property type="entry name" value="SUN_dom"/>
</dbReference>
<accession>A0A9R1SWD7</accession>
<sequence>MEVKNVIELRDELQNRIREISSVMPKMSEAISKLRNEVSEDFGAETSEKFKDVVRREIQTYDADKTGRTDYALEAAGGSIVSTRNTEPYSTGASVLSLFGMPLCHNRNTPRTVIQTGALPGECWAFKGSTGSVVIELLGSVYISGITLEHISPSISPTGETSTAPRDFSLWGLKHKEDTEGILFGEFTYDNCNSPVQYFKVENPAKDPYEVVEVKIHSNSGSPDYTCIYRIRVHGTLNRLNE</sequence>
<keyword evidence="2" id="KW-0812">Transmembrane</keyword>
<feature type="domain" description="SUN" evidence="6">
    <location>
        <begin position="77"/>
        <end position="238"/>
    </location>
</feature>
<dbReference type="PANTHER" id="PTHR12911:SF8">
    <property type="entry name" value="KLAROID PROTEIN-RELATED"/>
    <property type="match status" value="1"/>
</dbReference>
<dbReference type="GO" id="GO:0034993">
    <property type="term" value="C:meiotic nuclear membrane microtubule tethering complex"/>
    <property type="evidence" value="ECO:0007669"/>
    <property type="project" value="TreeGrafter"/>
</dbReference>
<gene>
    <name evidence="8" type="primary">LOC105263791</name>
</gene>
<name>A0A9R1SWD7_9HYME</name>
<evidence type="ECO:0000313" key="8">
    <source>
        <dbReference type="RefSeq" id="XP_011298534.1"/>
    </source>
</evidence>
<evidence type="ECO:0000256" key="5">
    <source>
        <dbReference type="ARBA" id="ARBA00023136"/>
    </source>
</evidence>
<evidence type="ECO:0000256" key="2">
    <source>
        <dbReference type="ARBA" id="ARBA00022692"/>
    </source>
</evidence>
<keyword evidence="4" id="KW-0175">Coiled coil</keyword>
<dbReference type="OrthoDB" id="342281at2759"/>
<protein>
    <submittedName>
        <fullName evidence="8">SUN domain-containing protein 2-like</fullName>
    </submittedName>
</protein>
<dbReference type="InterPro" id="IPR045119">
    <property type="entry name" value="SUN1-5"/>
</dbReference>
<dbReference type="PANTHER" id="PTHR12911">
    <property type="entry name" value="SAD1/UNC-84-LIKE PROTEIN-RELATED"/>
    <property type="match status" value="1"/>
</dbReference>
<evidence type="ECO:0000256" key="3">
    <source>
        <dbReference type="ARBA" id="ARBA00022989"/>
    </source>
</evidence>
<keyword evidence="7" id="KW-1185">Reference proteome</keyword>
<dbReference type="PROSITE" id="PS51469">
    <property type="entry name" value="SUN"/>
    <property type="match status" value="1"/>
</dbReference>
<evidence type="ECO:0000313" key="7">
    <source>
        <dbReference type="Proteomes" id="UP000694866"/>
    </source>
</evidence>
<organism evidence="7 8">
    <name type="scientific">Fopius arisanus</name>
    <dbReference type="NCBI Taxonomy" id="64838"/>
    <lineage>
        <taxon>Eukaryota</taxon>
        <taxon>Metazoa</taxon>
        <taxon>Ecdysozoa</taxon>
        <taxon>Arthropoda</taxon>
        <taxon>Hexapoda</taxon>
        <taxon>Insecta</taxon>
        <taxon>Pterygota</taxon>
        <taxon>Neoptera</taxon>
        <taxon>Endopterygota</taxon>
        <taxon>Hymenoptera</taxon>
        <taxon>Apocrita</taxon>
        <taxon>Ichneumonoidea</taxon>
        <taxon>Braconidae</taxon>
        <taxon>Opiinae</taxon>
        <taxon>Fopius</taxon>
    </lineage>
</organism>
<reference evidence="8" key="1">
    <citation type="submission" date="2025-08" db="UniProtKB">
        <authorList>
            <consortium name="RefSeq"/>
        </authorList>
    </citation>
    <scope>IDENTIFICATION</scope>
    <source>
        <strain evidence="8">USDA-PBARC FA_bdor</strain>
        <tissue evidence="8">Whole organism</tissue>
    </source>
</reference>
<dbReference type="Proteomes" id="UP000694866">
    <property type="component" value="Unplaced"/>
</dbReference>
<dbReference type="Pfam" id="PF07738">
    <property type="entry name" value="Sad1_UNC"/>
    <property type="match status" value="1"/>
</dbReference>
<evidence type="ECO:0000256" key="1">
    <source>
        <dbReference type="ARBA" id="ARBA00004370"/>
    </source>
</evidence>
<evidence type="ECO:0000256" key="4">
    <source>
        <dbReference type="ARBA" id="ARBA00023054"/>
    </source>
</evidence>
<dbReference type="FunFam" id="2.60.120.260:FF:000009">
    <property type="entry name" value="SUN domain-containing protein 1 isoform X1"/>
    <property type="match status" value="1"/>
</dbReference>
<keyword evidence="3" id="KW-1133">Transmembrane helix</keyword>
<dbReference type="AlphaFoldDB" id="A0A9R1SWD7"/>
<proteinExistence type="predicted"/>
<dbReference type="RefSeq" id="XP_011298534.1">
    <property type="nucleotide sequence ID" value="XM_011300232.1"/>
</dbReference>